<feature type="compositionally biased region" description="Basic and acidic residues" evidence="1">
    <location>
        <begin position="97"/>
        <end position="116"/>
    </location>
</feature>
<feature type="compositionally biased region" description="Polar residues" evidence="1">
    <location>
        <begin position="220"/>
        <end position="242"/>
    </location>
</feature>
<keyword evidence="3" id="KW-1185">Reference proteome</keyword>
<dbReference type="EMBL" id="CADEAL010001750">
    <property type="protein sequence ID" value="CAB1435246.1"/>
    <property type="molecule type" value="Genomic_DNA"/>
</dbReference>
<protein>
    <submittedName>
        <fullName evidence="2">Uncharacterized protein</fullName>
    </submittedName>
</protein>
<feature type="region of interest" description="Disordered" evidence="1">
    <location>
        <begin position="193"/>
        <end position="255"/>
    </location>
</feature>
<feature type="compositionally biased region" description="Basic and acidic residues" evidence="1">
    <location>
        <begin position="1"/>
        <end position="66"/>
    </location>
</feature>
<proteinExistence type="predicted"/>
<feature type="compositionally biased region" description="Basic and acidic residues" evidence="1">
    <location>
        <begin position="75"/>
        <end position="85"/>
    </location>
</feature>
<organism evidence="2 3">
    <name type="scientific">Pleuronectes platessa</name>
    <name type="common">European plaice</name>
    <dbReference type="NCBI Taxonomy" id="8262"/>
    <lineage>
        <taxon>Eukaryota</taxon>
        <taxon>Metazoa</taxon>
        <taxon>Chordata</taxon>
        <taxon>Craniata</taxon>
        <taxon>Vertebrata</taxon>
        <taxon>Euteleostomi</taxon>
        <taxon>Actinopterygii</taxon>
        <taxon>Neopterygii</taxon>
        <taxon>Teleostei</taxon>
        <taxon>Neoteleostei</taxon>
        <taxon>Acanthomorphata</taxon>
        <taxon>Carangaria</taxon>
        <taxon>Pleuronectiformes</taxon>
        <taxon>Pleuronectoidei</taxon>
        <taxon>Pleuronectidae</taxon>
        <taxon>Pleuronectes</taxon>
    </lineage>
</organism>
<reference evidence="2" key="1">
    <citation type="submission" date="2020-03" db="EMBL/GenBank/DDBJ databases">
        <authorList>
            <person name="Weist P."/>
        </authorList>
    </citation>
    <scope>NUCLEOTIDE SEQUENCE</scope>
</reference>
<name>A0A9N7URZ6_PLEPL</name>
<dbReference type="AlphaFoldDB" id="A0A9N7URZ6"/>
<sequence>MRGKQKNEKLLSSSRREERQERRGECREERRGEEERRGGGGEEEERRRRRRRGEERRGEERRGEERREEEEEEEERRGGGECREKERRRRRRRRRGGGGERRRRGGGEEERRRRRGVCREEKLGRGAGETSYMLHWFLFIRRLFLLPPSSSSSSSSLASSSSSSSSSSSLSCRLLATTLGMVHFAGSGEVRGLTNSGGLDSSDDDVITTDRSSLGDVGAGTSSRQLQRSSPVLSHSPFVSPQKTPPPEAEEDSYSSGLSVSRGAELVCEINSAHVVASEKGVFPANYVHLKKAVVTNRGHSIPQVSLLSYINSQNMFRHSFLGEGRSL</sequence>
<evidence type="ECO:0000313" key="2">
    <source>
        <dbReference type="EMBL" id="CAB1435246.1"/>
    </source>
</evidence>
<accession>A0A9N7URZ6</accession>
<comment type="caution">
    <text evidence="2">The sequence shown here is derived from an EMBL/GenBank/DDBJ whole genome shotgun (WGS) entry which is preliminary data.</text>
</comment>
<feature type="region of interest" description="Disordered" evidence="1">
    <location>
        <begin position="150"/>
        <end position="169"/>
    </location>
</feature>
<feature type="compositionally biased region" description="Basic residues" evidence="1">
    <location>
        <begin position="86"/>
        <end position="96"/>
    </location>
</feature>
<feature type="region of interest" description="Disordered" evidence="1">
    <location>
        <begin position="1"/>
        <end position="116"/>
    </location>
</feature>
<evidence type="ECO:0000256" key="1">
    <source>
        <dbReference type="SAM" id="MobiDB-lite"/>
    </source>
</evidence>
<dbReference type="Proteomes" id="UP001153269">
    <property type="component" value="Unassembled WGS sequence"/>
</dbReference>
<evidence type="ECO:0000313" key="3">
    <source>
        <dbReference type="Proteomes" id="UP001153269"/>
    </source>
</evidence>
<gene>
    <name evidence="2" type="ORF">PLEPLA_LOCUS23340</name>
</gene>